<dbReference type="SUPFAM" id="SSF57667">
    <property type="entry name" value="beta-beta-alpha zinc fingers"/>
    <property type="match status" value="1"/>
</dbReference>
<keyword evidence="2 4" id="KW-0863">Zinc-finger</keyword>
<dbReference type="STRING" id="56216.A0A1A6HGK4"/>
<evidence type="ECO:0000256" key="2">
    <source>
        <dbReference type="ARBA" id="ARBA00022771"/>
    </source>
</evidence>
<accession>A0A1A6HGK4</accession>
<organism evidence="7 8">
    <name type="scientific">Neotoma lepida</name>
    <name type="common">Desert woodrat</name>
    <dbReference type="NCBI Taxonomy" id="56216"/>
    <lineage>
        <taxon>Eukaryota</taxon>
        <taxon>Metazoa</taxon>
        <taxon>Chordata</taxon>
        <taxon>Craniata</taxon>
        <taxon>Vertebrata</taxon>
        <taxon>Euteleostomi</taxon>
        <taxon>Mammalia</taxon>
        <taxon>Eutheria</taxon>
        <taxon>Euarchontoglires</taxon>
        <taxon>Glires</taxon>
        <taxon>Rodentia</taxon>
        <taxon>Myomorpha</taxon>
        <taxon>Muroidea</taxon>
        <taxon>Cricetidae</taxon>
        <taxon>Neotominae</taxon>
        <taxon>Neotoma</taxon>
    </lineage>
</organism>
<evidence type="ECO:0000313" key="7">
    <source>
        <dbReference type="EMBL" id="OBS77364.1"/>
    </source>
</evidence>
<sequence>MEFKLKTVWRQNLFHPTTDSCRFQIGNGSYQGWINVTAHPCSRCQLKDTQEKCYKGSYDIKMALAGINGVEKFIYMILGVEMKKKMRLMELEAIELCPYDPNHRIPASRLQYHLASCKKKNPKIAKKMANCKYNACHVVPIKRLKEHEANCVNRTAVDDEPLNLLKITRPSFEGNENFSNAGNQITDPDVWNVDYMHHSPSFVLETFAPKMLVCESDSRNLQEAMADKHPNSYKSWGRDGRPKASKGSSLPT</sequence>
<comment type="caution">
    <text evidence="7">The sequence shown here is derived from an EMBL/GenBank/DDBJ whole genome shotgun (WGS) entry which is preliminary data.</text>
</comment>
<feature type="region of interest" description="Disordered" evidence="5">
    <location>
        <begin position="225"/>
        <end position="252"/>
    </location>
</feature>
<dbReference type="InterPro" id="IPR022776">
    <property type="entry name" value="TRM13/UPF0224_CHHC_Znf_dom"/>
</dbReference>
<dbReference type="PROSITE" id="PS51800">
    <property type="entry name" value="ZF_CHHC_U11_48K"/>
    <property type="match status" value="2"/>
</dbReference>
<evidence type="ECO:0000256" key="1">
    <source>
        <dbReference type="ARBA" id="ARBA00022723"/>
    </source>
</evidence>
<feature type="compositionally biased region" description="Basic and acidic residues" evidence="5">
    <location>
        <begin position="225"/>
        <end position="242"/>
    </location>
</feature>
<proteinExistence type="predicted"/>
<dbReference type="InterPro" id="IPR036236">
    <property type="entry name" value="Znf_C2H2_sf"/>
</dbReference>
<dbReference type="PANTHER" id="PTHR21402">
    <property type="entry name" value="GAMETOCYTE SPECIFIC FACTOR 1-RELATED"/>
    <property type="match status" value="1"/>
</dbReference>
<feature type="domain" description="CHHC U11-48K-type" evidence="6">
    <location>
        <begin position="128"/>
        <end position="155"/>
    </location>
</feature>
<keyword evidence="3" id="KW-0862">Zinc</keyword>
<feature type="domain" description="CHHC U11-48K-type" evidence="6">
    <location>
        <begin position="94"/>
        <end position="121"/>
    </location>
</feature>
<dbReference type="GO" id="GO:0008270">
    <property type="term" value="F:zinc ion binding"/>
    <property type="evidence" value="ECO:0007669"/>
    <property type="project" value="UniProtKB-KW"/>
</dbReference>
<evidence type="ECO:0000256" key="5">
    <source>
        <dbReference type="SAM" id="MobiDB-lite"/>
    </source>
</evidence>
<keyword evidence="1" id="KW-0479">Metal-binding</keyword>
<dbReference type="OrthoDB" id="10069248at2759"/>
<dbReference type="EMBL" id="LZPO01030506">
    <property type="protein sequence ID" value="OBS77364.1"/>
    <property type="molecule type" value="Genomic_DNA"/>
</dbReference>
<dbReference type="Proteomes" id="UP000092124">
    <property type="component" value="Unassembled WGS sequence"/>
</dbReference>
<dbReference type="AlphaFoldDB" id="A0A1A6HGK4"/>
<protein>
    <recommendedName>
        <fullName evidence="6">CHHC U11-48K-type domain-containing protein</fullName>
    </recommendedName>
</protein>
<gene>
    <name evidence="7" type="ORF">A6R68_16205</name>
</gene>
<evidence type="ECO:0000259" key="6">
    <source>
        <dbReference type="PROSITE" id="PS51800"/>
    </source>
</evidence>
<name>A0A1A6HGK4_NEOLE</name>
<dbReference type="InterPro" id="IPR051591">
    <property type="entry name" value="UPF0224_FAM112_RNA_Proc"/>
</dbReference>
<dbReference type="PANTHER" id="PTHR21402:SF6">
    <property type="entry name" value="GAMETOCYTE SPECIFIC FACTOR 2"/>
    <property type="match status" value="1"/>
</dbReference>
<evidence type="ECO:0000256" key="3">
    <source>
        <dbReference type="ARBA" id="ARBA00022833"/>
    </source>
</evidence>
<reference evidence="7 8" key="1">
    <citation type="submission" date="2016-06" db="EMBL/GenBank/DDBJ databases">
        <title>The Draft Genome Sequence and Annotation of the Desert Woodrat Neotoma lepida.</title>
        <authorList>
            <person name="Campbell M."/>
            <person name="Oakeson K.F."/>
            <person name="Yandell M."/>
            <person name="Halpert J.R."/>
            <person name="Dearing D."/>
        </authorList>
    </citation>
    <scope>NUCLEOTIDE SEQUENCE [LARGE SCALE GENOMIC DNA]</scope>
    <source>
        <strain evidence="7">417</strain>
        <tissue evidence="7">Liver</tissue>
    </source>
</reference>
<evidence type="ECO:0000256" key="4">
    <source>
        <dbReference type="PROSITE-ProRule" id="PRU01141"/>
    </source>
</evidence>
<keyword evidence="8" id="KW-1185">Reference proteome</keyword>
<evidence type="ECO:0000313" key="8">
    <source>
        <dbReference type="Proteomes" id="UP000092124"/>
    </source>
</evidence>
<dbReference type="Pfam" id="PF05253">
    <property type="entry name" value="zf-U11-48K"/>
    <property type="match status" value="2"/>
</dbReference>